<accession>A0AAV9JWB5</accession>
<sequence>MKFTLTTVLLTALTASTTVTATTVPQTDINKCKKKNAHAVTAIDTFCLMSNIVVPGTYATKGFHIGTGGPRDTTVYIAGNCKPGQWVPRSICRAQFYSMCANSADGSHGDSVANYGRNGCQEWFINVKGAYA</sequence>
<dbReference type="AlphaFoldDB" id="A0AAV9JWB5"/>
<dbReference type="Proteomes" id="UP001324427">
    <property type="component" value="Unassembled WGS sequence"/>
</dbReference>
<name>A0AAV9JWB5_9PEZI</name>
<evidence type="ECO:0000313" key="2">
    <source>
        <dbReference type="EMBL" id="KAK4549906.1"/>
    </source>
</evidence>
<evidence type="ECO:0000256" key="1">
    <source>
        <dbReference type="SAM" id="SignalP"/>
    </source>
</evidence>
<keyword evidence="3" id="KW-1185">Reference proteome</keyword>
<proteinExistence type="predicted"/>
<dbReference type="EMBL" id="JAVFHQ010000003">
    <property type="protein sequence ID" value="KAK4549906.1"/>
    <property type="molecule type" value="Genomic_DNA"/>
</dbReference>
<protein>
    <submittedName>
        <fullName evidence="2">Uncharacterized protein</fullName>
    </submittedName>
</protein>
<evidence type="ECO:0000313" key="3">
    <source>
        <dbReference type="Proteomes" id="UP001324427"/>
    </source>
</evidence>
<comment type="caution">
    <text evidence="2">The sequence shown here is derived from an EMBL/GenBank/DDBJ whole genome shotgun (WGS) entry which is preliminary data.</text>
</comment>
<organism evidence="2 3">
    <name type="scientific">Oleoguttula mirabilis</name>
    <dbReference type="NCBI Taxonomy" id="1507867"/>
    <lineage>
        <taxon>Eukaryota</taxon>
        <taxon>Fungi</taxon>
        <taxon>Dikarya</taxon>
        <taxon>Ascomycota</taxon>
        <taxon>Pezizomycotina</taxon>
        <taxon>Dothideomycetes</taxon>
        <taxon>Dothideomycetidae</taxon>
        <taxon>Mycosphaerellales</taxon>
        <taxon>Teratosphaeriaceae</taxon>
        <taxon>Oleoguttula</taxon>
    </lineage>
</organism>
<gene>
    <name evidence="2" type="ORF">LTR36_005207</name>
</gene>
<feature type="signal peptide" evidence="1">
    <location>
        <begin position="1"/>
        <end position="21"/>
    </location>
</feature>
<reference evidence="2 3" key="1">
    <citation type="submission" date="2021-11" db="EMBL/GenBank/DDBJ databases">
        <title>Black yeast isolated from Biological Soil Crust.</title>
        <authorList>
            <person name="Kurbessoian T."/>
        </authorList>
    </citation>
    <scope>NUCLEOTIDE SEQUENCE [LARGE SCALE GENOMIC DNA]</scope>
    <source>
        <strain evidence="2 3">CCFEE 5522</strain>
    </source>
</reference>
<keyword evidence="1" id="KW-0732">Signal</keyword>
<feature type="chain" id="PRO_5043631213" evidence="1">
    <location>
        <begin position="22"/>
        <end position="132"/>
    </location>
</feature>